<keyword evidence="4" id="KW-1185">Reference proteome</keyword>
<proteinExistence type="predicted"/>
<dbReference type="GO" id="GO:0016787">
    <property type="term" value="F:hydrolase activity"/>
    <property type="evidence" value="ECO:0007669"/>
    <property type="project" value="UniProtKB-KW"/>
</dbReference>
<dbReference type="InterPro" id="IPR003675">
    <property type="entry name" value="Rce1/LyrA-like_dom"/>
</dbReference>
<keyword evidence="3" id="KW-0378">Hydrolase</keyword>
<dbReference type="Proteomes" id="UP001597541">
    <property type="component" value="Unassembled WGS sequence"/>
</dbReference>
<evidence type="ECO:0000259" key="2">
    <source>
        <dbReference type="Pfam" id="PF02517"/>
    </source>
</evidence>
<keyword evidence="1" id="KW-0812">Transmembrane</keyword>
<keyword evidence="1" id="KW-1133">Transmembrane helix</keyword>
<dbReference type="EMBL" id="JBHUME010000002">
    <property type="protein sequence ID" value="MFD2610856.1"/>
    <property type="molecule type" value="Genomic_DNA"/>
</dbReference>
<feature type="transmembrane region" description="Helical" evidence="1">
    <location>
        <begin position="260"/>
        <end position="277"/>
    </location>
</feature>
<dbReference type="RefSeq" id="WP_377598981.1">
    <property type="nucleotide sequence ID" value="NZ_JBHUME010000002.1"/>
</dbReference>
<dbReference type="EC" id="3.4.-.-" evidence="3"/>
<dbReference type="Pfam" id="PF02517">
    <property type="entry name" value="Rce1-like"/>
    <property type="match status" value="1"/>
</dbReference>
<accession>A0ABW5P6D7</accession>
<keyword evidence="1" id="KW-0472">Membrane</keyword>
<comment type="caution">
    <text evidence="3">The sequence shown here is derived from an EMBL/GenBank/DDBJ whole genome shotgun (WGS) entry which is preliminary data.</text>
</comment>
<feature type="transmembrane region" description="Helical" evidence="1">
    <location>
        <begin position="448"/>
        <end position="470"/>
    </location>
</feature>
<gene>
    <name evidence="3" type="ORF">ACFSUF_00300</name>
</gene>
<feature type="transmembrane region" description="Helical" evidence="1">
    <location>
        <begin position="502"/>
        <end position="519"/>
    </location>
</feature>
<reference evidence="4" key="1">
    <citation type="journal article" date="2019" name="Int. J. Syst. Evol. Microbiol.">
        <title>The Global Catalogue of Microorganisms (GCM) 10K type strain sequencing project: providing services to taxonomists for standard genome sequencing and annotation.</title>
        <authorList>
            <consortium name="The Broad Institute Genomics Platform"/>
            <consortium name="The Broad Institute Genome Sequencing Center for Infectious Disease"/>
            <person name="Wu L."/>
            <person name="Ma J."/>
        </authorList>
    </citation>
    <scope>NUCLEOTIDE SEQUENCE [LARGE SCALE GENOMIC DNA]</scope>
    <source>
        <strain evidence="4">KCTC 3950</strain>
    </source>
</reference>
<organism evidence="3 4">
    <name type="scientific">Paenibacillus gansuensis</name>
    <dbReference type="NCBI Taxonomy" id="306542"/>
    <lineage>
        <taxon>Bacteria</taxon>
        <taxon>Bacillati</taxon>
        <taxon>Bacillota</taxon>
        <taxon>Bacilli</taxon>
        <taxon>Bacillales</taxon>
        <taxon>Paenibacillaceae</taxon>
        <taxon>Paenibacillus</taxon>
    </lineage>
</organism>
<protein>
    <submittedName>
        <fullName evidence="3">CPBP family intramembrane glutamic endopeptidase</fullName>
        <ecNumber evidence="3">3.4.-.-</ecNumber>
    </submittedName>
</protein>
<feature type="domain" description="CAAX prenyl protease 2/Lysostaphin resistance protein A-like" evidence="2">
    <location>
        <begin position="393"/>
        <end position="486"/>
    </location>
</feature>
<feature type="transmembrane region" description="Helical" evidence="1">
    <location>
        <begin position="230"/>
        <end position="253"/>
    </location>
</feature>
<evidence type="ECO:0000256" key="1">
    <source>
        <dbReference type="SAM" id="Phobius"/>
    </source>
</evidence>
<name>A0ABW5P6D7_9BACL</name>
<evidence type="ECO:0000313" key="4">
    <source>
        <dbReference type="Proteomes" id="UP001597541"/>
    </source>
</evidence>
<feature type="transmembrane region" description="Helical" evidence="1">
    <location>
        <begin position="392"/>
        <end position="412"/>
    </location>
</feature>
<feature type="transmembrane region" description="Helical" evidence="1">
    <location>
        <begin position="355"/>
        <end position="372"/>
    </location>
</feature>
<feature type="transmembrane region" description="Helical" evidence="1">
    <location>
        <begin position="297"/>
        <end position="321"/>
    </location>
</feature>
<sequence>MNRPSSAAASGDRNLRILALAGLILFILTNWWPVITGTLSEQDLKVPISKEKAAETAKQFIQKQYGPAETLNTYVYYQAQKDVIGYLQRQDLFEAYTDRWVKRYPVEYYAVEVTEPESNVRYTVNVHLSEAKVVSWNSSLPSEGSESGLKAAESFLKKQGYAADKAILDREESGDGVFTFLVSKFDMGGSRLSLEVRTDASGVITGFTPSFTLPAEHTSWIAKQDRAAAWMTYAGNLLTGAIMAIAAIVYVIIGRKQVSFARGIFLTAVYLIVNMVNNANMYPAYKAILGSADASGTAIASVMLIQNLFFFGMSVMLYFSFISGDQLWRQRGIRVWARWQEADYGEHVMTAMKRGYLIGLVILGLQQVLFIAEGKVFHVWSTTDPVSSPYNMLWLWVFPFAAWGAAIEEEAVYRMFGIALFAKLFRNPMVAAVLPTLFWAFGHTQYPIYPTYTRVIELLVIGLVFSYVFLKYGLITAIFSHAVMDSILMGLSILPYGGLNTMAGIAHLAMPAIVAYVIYRLHRRFRKSPPQELPQMPAPPRPAGT</sequence>
<evidence type="ECO:0000313" key="3">
    <source>
        <dbReference type="EMBL" id="MFD2610856.1"/>
    </source>
</evidence>